<evidence type="ECO:0000313" key="1">
    <source>
        <dbReference type="EMBL" id="EOW87821.1"/>
    </source>
</evidence>
<reference evidence="1 2" key="1">
    <citation type="submission" date="2013-03" db="EMBL/GenBank/DDBJ databases">
        <title>The Genome Sequence of Enterococcus columbae ATCC_51263 (PacBio/Illumina hybrid assembly).</title>
        <authorList>
            <consortium name="The Broad Institute Genomics Platform"/>
            <consortium name="The Broad Institute Genome Sequencing Center for Infectious Disease"/>
            <person name="Earl A."/>
            <person name="Russ C."/>
            <person name="Gilmore M."/>
            <person name="Surin D."/>
            <person name="Walker B."/>
            <person name="Young S."/>
            <person name="Zeng Q."/>
            <person name="Gargeya S."/>
            <person name="Fitzgerald M."/>
            <person name="Haas B."/>
            <person name="Abouelleil A."/>
            <person name="Allen A.W."/>
            <person name="Alvarado L."/>
            <person name="Arachchi H.M."/>
            <person name="Berlin A.M."/>
            <person name="Chapman S.B."/>
            <person name="Gainer-Dewar J."/>
            <person name="Goldberg J."/>
            <person name="Griggs A."/>
            <person name="Gujja S."/>
            <person name="Hansen M."/>
            <person name="Howarth C."/>
            <person name="Imamovic A."/>
            <person name="Ireland A."/>
            <person name="Larimer J."/>
            <person name="McCowan C."/>
            <person name="Murphy C."/>
            <person name="Pearson M."/>
            <person name="Poon T.W."/>
            <person name="Priest M."/>
            <person name="Roberts A."/>
            <person name="Saif S."/>
            <person name="Shea T."/>
            <person name="Sisk P."/>
            <person name="Sykes S."/>
            <person name="Wortman J."/>
            <person name="Nusbaum C."/>
            <person name="Birren B."/>
        </authorList>
    </citation>
    <scope>NUCLEOTIDE SEQUENCE [LARGE SCALE GENOMIC DNA]</scope>
    <source>
        <strain evidence="1 2">ATCC 51263</strain>
    </source>
</reference>
<gene>
    <name evidence="1" type="ORF">I568_00107</name>
</gene>
<dbReference type="RefSeq" id="WP_016184264.1">
    <property type="nucleotide sequence ID" value="NZ_KE136351.1"/>
</dbReference>
<keyword evidence="2" id="KW-1185">Reference proteome</keyword>
<dbReference type="AlphaFoldDB" id="S0KED1"/>
<accession>S0KED1</accession>
<evidence type="ECO:0000313" key="2">
    <source>
        <dbReference type="Proteomes" id="UP000014113"/>
    </source>
</evidence>
<dbReference type="EMBL" id="ASWJ01000001">
    <property type="protein sequence ID" value="EOW87821.1"/>
    <property type="molecule type" value="Genomic_DNA"/>
</dbReference>
<dbReference type="OrthoDB" id="9780939at2"/>
<dbReference type="PATRIC" id="fig|1121865.3.peg.2113"/>
<evidence type="ECO:0008006" key="3">
    <source>
        <dbReference type="Google" id="ProtNLM"/>
    </source>
</evidence>
<organism evidence="1 2">
    <name type="scientific">Enterococcus columbae DSM 7374 = ATCC 51263</name>
    <dbReference type="NCBI Taxonomy" id="1121865"/>
    <lineage>
        <taxon>Bacteria</taxon>
        <taxon>Bacillati</taxon>
        <taxon>Bacillota</taxon>
        <taxon>Bacilli</taxon>
        <taxon>Lactobacillales</taxon>
        <taxon>Enterococcaceae</taxon>
        <taxon>Enterococcus</taxon>
    </lineage>
</organism>
<sequence length="71" mass="8323">MEDYTKQAYDLMKTLFQQGRKEGAISSKYTDEFLLLYFQCLVEGFSQPHIYQQALAYTKEWSEVVLKGFAP</sequence>
<comment type="caution">
    <text evidence="1">The sequence shown here is derived from an EMBL/GenBank/DDBJ whole genome shotgun (WGS) entry which is preliminary data.</text>
</comment>
<dbReference type="Proteomes" id="UP000014113">
    <property type="component" value="Unassembled WGS sequence"/>
</dbReference>
<dbReference type="eggNOG" id="COG1309">
    <property type="taxonomic scope" value="Bacteria"/>
</dbReference>
<protein>
    <recommendedName>
        <fullName evidence="3">Transcriptional regulator TetR C-terminal Firmicutes type domain-containing protein</fullName>
    </recommendedName>
</protein>
<name>S0KED1_9ENTE</name>
<proteinExistence type="predicted"/>
<dbReference type="STRING" id="1121865.OMW_02168"/>